<reference evidence="3" key="1">
    <citation type="submission" date="2020-12" db="EMBL/GenBank/DDBJ databases">
        <authorList>
            <person name="Iha C."/>
        </authorList>
    </citation>
    <scope>NUCLEOTIDE SEQUENCE</scope>
</reference>
<protein>
    <submittedName>
        <fullName evidence="3">Uncharacterized protein</fullName>
    </submittedName>
</protein>
<dbReference type="EMBL" id="CAJHUC010000449">
    <property type="protein sequence ID" value="CAD7696244.1"/>
    <property type="molecule type" value="Genomic_DNA"/>
</dbReference>
<keyword evidence="4" id="KW-1185">Reference proteome</keyword>
<dbReference type="Proteomes" id="UP000708148">
    <property type="component" value="Unassembled WGS sequence"/>
</dbReference>
<dbReference type="AlphaFoldDB" id="A0A8S1IMG9"/>
<proteinExistence type="predicted"/>
<gene>
    <name evidence="3" type="ORF">OSTQU699_LOCUS1605</name>
</gene>
<organism evidence="3 4">
    <name type="scientific">Ostreobium quekettii</name>
    <dbReference type="NCBI Taxonomy" id="121088"/>
    <lineage>
        <taxon>Eukaryota</taxon>
        <taxon>Viridiplantae</taxon>
        <taxon>Chlorophyta</taxon>
        <taxon>core chlorophytes</taxon>
        <taxon>Ulvophyceae</taxon>
        <taxon>TCBD clade</taxon>
        <taxon>Bryopsidales</taxon>
        <taxon>Ostreobineae</taxon>
        <taxon>Ostreobiaceae</taxon>
        <taxon>Ostreobium</taxon>
    </lineage>
</organism>
<evidence type="ECO:0000313" key="3">
    <source>
        <dbReference type="EMBL" id="CAD7696244.1"/>
    </source>
</evidence>
<keyword evidence="1" id="KW-0175">Coiled coil</keyword>
<feature type="region of interest" description="Disordered" evidence="2">
    <location>
        <begin position="1"/>
        <end position="30"/>
    </location>
</feature>
<evidence type="ECO:0000313" key="4">
    <source>
        <dbReference type="Proteomes" id="UP000708148"/>
    </source>
</evidence>
<accession>A0A8S1IMG9</accession>
<comment type="caution">
    <text evidence="3">The sequence shown here is derived from an EMBL/GenBank/DDBJ whole genome shotgun (WGS) entry which is preliminary data.</text>
</comment>
<sequence>MQPSFLHPELHFQGQVPPIPSPGRGDPAGPSVEALRTALDGIEEAVRRRTESVLATGQGDWAHGGGPQDLEEARRKFREVKIQWHEAHSGWGQAIANGAPTGEEESILAQLGEVVGPREELNAAKSRLSDQRNEVMAALEEQLNLLEGVEREVGKGRAVLRAMLEAPRGDSGRDLEALAKRQRELQAELDRKLKVGVHLTSQAQQTEQRGQHLLEELDRDNSKLSNLATQKEHLLAMARDKQQAIAKAEHRHREAVKYGDRITSVVNSLCGQELVAVRQDCVQIRLVTSLVDKENVTPSFVEHLLEVSLDPVSCAVRSARLQPADVDVSNVEGGPGDLMALVARVSRKVRLAVTARDGVMRT</sequence>
<feature type="coiled-coil region" evidence="1">
    <location>
        <begin position="118"/>
        <end position="195"/>
    </location>
</feature>
<evidence type="ECO:0000256" key="1">
    <source>
        <dbReference type="SAM" id="Coils"/>
    </source>
</evidence>
<evidence type="ECO:0000256" key="2">
    <source>
        <dbReference type="SAM" id="MobiDB-lite"/>
    </source>
</evidence>
<name>A0A8S1IMG9_9CHLO</name>